<evidence type="ECO:0000313" key="2">
    <source>
        <dbReference type="EMBL" id="KAJ8898154.1"/>
    </source>
</evidence>
<evidence type="ECO:0000313" key="3">
    <source>
        <dbReference type="Proteomes" id="UP001159363"/>
    </source>
</evidence>
<comment type="caution">
    <text evidence="2">The sequence shown here is derived from an EMBL/GenBank/DDBJ whole genome shotgun (WGS) entry which is preliminary data.</text>
</comment>
<sequence>MQRQPLIDLASHVASQNLFSSPWQPRRAFAEHLQGNKEIGSSHASSLRALEQQCPLVHTVFGTSWRTLAQLSPSTVTADNQYTVGIDKFVHKTVESSLQRPEEFASSVTCRLDSTVLCANMPISTAHWLSAVTVEGDDWTSLLQEATRLLPRRTGFDPRRGRSRIFARGNRSERCRWSAGFLGNILFLPAHLIRRCSILISRHPHRLSRQIWATDEGEWRRVWITVGLQGRGGREIPDKTRRPAPSSGTIPTCENPGVTPPGIKPGSPRWEASSLTTTPPQPLTAG</sequence>
<name>A0ABQ9INA0_9NEOP</name>
<accession>A0ABQ9INA0</accession>
<feature type="region of interest" description="Disordered" evidence="1">
    <location>
        <begin position="232"/>
        <end position="286"/>
    </location>
</feature>
<protein>
    <submittedName>
        <fullName evidence="2">Uncharacterized protein</fullName>
    </submittedName>
</protein>
<reference evidence="2 3" key="1">
    <citation type="submission" date="2023-02" db="EMBL/GenBank/DDBJ databases">
        <title>LHISI_Scaffold_Assembly.</title>
        <authorList>
            <person name="Stuart O.P."/>
            <person name="Cleave R."/>
            <person name="Magrath M.J.L."/>
            <person name="Mikheyev A.S."/>
        </authorList>
    </citation>
    <scope>NUCLEOTIDE SEQUENCE [LARGE SCALE GENOMIC DNA]</scope>
    <source>
        <strain evidence="2">Daus_M_001</strain>
        <tissue evidence="2">Leg muscle</tissue>
    </source>
</reference>
<keyword evidence="3" id="KW-1185">Reference proteome</keyword>
<proteinExistence type="predicted"/>
<dbReference type="Proteomes" id="UP001159363">
    <property type="component" value="Chromosome 1"/>
</dbReference>
<dbReference type="EMBL" id="JARBHB010000001">
    <property type="protein sequence ID" value="KAJ8898154.1"/>
    <property type="molecule type" value="Genomic_DNA"/>
</dbReference>
<feature type="compositionally biased region" description="Basic and acidic residues" evidence="1">
    <location>
        <begin position="232"/>
        <end position="241"/>
    </location>
</feature>
<gene>
    <name evidence="2" type="ORF">PR048_003514</name>
</gene>
<organism evidence="2 3">
    <name type="scientific">Dryococelus australis</name>
    <dbReference type="NCBI Taxonomy" id="614101"/>
    <lineage>
        <taxon>Eukaryota</taxon>
        <taxon>Metazoa</taxon>
        <taxon>Ecdysozoa</taxon>
        <taxon>Arthropoda</taxon>
        <taxon>Hexapoda</taxon>
        <taxon>Insecta</taxon>
        <taxon>Pterygota</taxon>
        <taxon>Neoptera</taxon>
        <taxon>Polyneoptera</taxon>
        <taxon>Phasmatodea</taxon>
        <taxon>Verophasmatodea</taxon>
        <taxon>Anareolatae</taxon>
        <taxon>Phasmatidae</taxon>
        <taxon>Eurycanthinae</taxon>
        <taxon>Dryococelus</taxon>
    </lineage>
</organism>
<evidence type="ECO:0000256" key="1">
    <source>
        <dbReference type="SAM" id="MobiDB-lite"/>
    </source>
</evidence>